<dbReference type="KEGG" id="eck:EC55989_4740"/>
<keyword evidence="2" id="KW-1185">Reference proteome</keyword>
<proteinExistence type="predicted"/>
<organism evidence="1 2">
    <name type="scientific">Escherichia coli (strain 55989 / EAEC)</name>
    <dbReference type="NCBI Taxonomy" id="585055"/>
    <lineage>
        <taxon>Bacteria</taxon>
        <taxon>Pseudomonadati</taxon>
        <taxon>Pseudomonadota</taxon>
        <taxon>Gammaproteobacteria</taxon>
        <taxon>Enterobacterales</taxon>
        <taxon>Enterobacteriaceae</taxon>
        <taxon>Escherichia</taxon>
    </lineage>
</organism>
<gene>
    <name evidence="1" type="ordered locus">EC55989_4740</name>
</gene>
<dbReference type="EMBL" id="CU928145">
    <property type="protein sequence ID" value="CAV01668.1"/>
    <property type="molecule type" value="Genomic_DNA"/>
</dbReference>
<dbReference type="Proteomes" id="UP000000746">
    <property type="component" value="Chromosome"/>
</dbReference>
<dbReference type="AlphaFoldDB" id="B7LC44"/>
<evidence type="ECO:0000313" key="2">
    <source>
        <dbReference type="Proteomes" id="UP000000746"/>
    </source>
</evidence>
<protein>
    <submittedName>
        <fullName evidence="1">Uncharacterized protein</fullName>
    </submittedName>
</protein>
<sequence>MRFLAMIVHYHVIQAALKIPPASAAVPINIPAAVL</sequence>
<dbReference type="HOGENOM" id="CLU_215291_0_0_6"/>
<accession>B7LC44</accession>
<evidence type="ECO:0000313" key="1">
    <source>
        <dbReference type="EMBL" id="CAV01668.1"/>
    </source>
</evidence>
<name>B7LC44_ECO55</name>
<reference evidence="2" key="1">
    <citation type="journal article" date="2009" name="PLoS Genet.">
        <title>Organised genome dynamics in the Escherichia coli species results in highly diverse adaptive paths.</title>
        <authorList>
            <person name="Touchon M."/>
            <person name="Hoede C."/>
            <person name="Tenaillon O."/>
            <person name="Barbe V."/>
            <person name="Baeriswyl S."/>
            <person name="Bidet P."/>
            <person name="Bingen E."/>
            <person name="Bonacorsi S."/>
            <person name="Bouchier C."/>
            <person name="Bouvet O."/>
            <person name="Calteau A."/>
            <person name="Chiapello H."/>
            <person name="Clermont O."/>
            <person name="Cruveiller S."/>
            <person name="Danchin A."/>
            <person name="Diard M."/>
            <person name="Dossat C."/>
            <person name="Karoui M.E."/>
            <person name="Frapy E."/>
            <person name="Garry L."/>
            <person name="Ghigo J.M."/>
            <person name="Gilles A.M."/>
            <person name="Johnson J."/>
            <person name="Le Bouguenec C."/>
            <person name="Lescat M."/>
            <person name="Mangenot S."/>
            <person name="Martinez-Jehanne V."/>
            <person name="Matic I."/>
            <person name="Nassif X."/>
            <person name="Oztas S."/>
            <person name="Petit M.A."/>
            <person name="Pichon C."/>
            <person name="Rouy Z."/>
            <person name="Ruf C.S."/>
            <person name="Schneider D."/>
            <person name="Tourret J."/>
            <person name="Vacherie B."/>
            <person name="Vallenet D."/>
            <person name="Medigue C."/>
            <person name="Rocha E.P.C."/>
            <person name="Denamur E."/>
        </authorList>
    </citation>
    <scope>NUCLEOTIDE SEQUENCE [LARGE SCALE GENOMIC DNA]</scope>
    <source>
        <strain evidence="2">55989 / EAEC</strain>
    </source>
</reference>